<accession>B4D7I5</accession>
<keyword evidence="6" id="KW-1185">Reference proteome</keyword>
<feature type="domain" description="Glycosyltransferase 2-like" evidence="4">
    <location>
        <begin position="7"/>
        <end position="193"/>
    </location>
</feature>
<protein>
    <submittedName>
        <fullName evidence="5">Glycosyl transferase family 2</fullName>
    </submittedName>
</protein>
<proteinExistence type="inferred from homology"/>
<dbReference type="InParanoid" id="B4D7I5"/>
<dbReference type="EMBL" id="ABVL01000018">
    <property type="protein sequence ID" value="EDY17602.1"/>
    <property type="molecule type" value="Genomic_DNA"/>
</dbReference>
<dbReference type="PANTHER" id="PTHR43179:SF12">
    <property type="entry name" value="GALACTOFURANOSYLTRANSFERASE GLFT2"/>
    <property type="match status" value="1"/>
</dbReference>
<evidence type="ECO:0000313" key="5">
    <source>
        <dbReference type="EMBL" id="EDY17602.1"/>
    </source>
</evidence>
<dbReference type="Proteomes" id="UP000005824">
    <property type="component" value="Unassembled WGS sequence"/>
</dbReference>
<dbReference type="SUPFAM" id="SSF53448">
    <property type="entry name" value="Nucleotide-diphospho-sugar transferases"/>
    <property type="match status" value="2"/>
</dbReference>
<evidence type="ECO:0000256" key="1">
    <source>
        <dbReference type="ARBA" id="ARBA00006739"/>
    </source>
</evidence>
<dbReference type="InterPro" id="IPR029044">
    <property type="entry name" value="Nucleotide-diphossugar_trans"/>
</dbReference>
<gene>
    <name evidence="5" type="ORF">CfE428DRAFT_4900</name>
</gene>
<dbReference type="RefSeq" id="WP_006982221.1">
    <property type="nucleotide sequence ID" value="NZ_ABVL01000018.1"/>
</dbReference>
<evidence type="ECO:0000256" key="2">
    <source>
        <dbReference type="ARBA" id="ARBA00022676"/>
    </source>
</evidence>
<comment type="caution">
    <text evidence="5">The sequence shown here is derived from an EMBL/GenBank/DDBJ whole genome shotgun (WGS) entry which is preliminary data.</text>
</comment>
<dbReference type="AlphaFoldDB" id="B4D7I5"/>
<dbReference type="Gene3D" id="3.90.550.10">
    <property type="entry name" value="Spore Coat Polysaccharide Biosynthesis Protein SpsA, Chain A"/>
    <property type="match status" value="2"/>
</dbReference>
<evidence type="ECO:0000256" key="3">
    <source>
        <dbReference type="ARBA" id="ARBA00022679"/>
    </source>
</evidence>
<comment type="similarity">
    <text evidence="1">Belongs to the glycosyltransferase 2 family.</text>
</comment>
<dbReference type="Pfam" id="PF00535">
    <property type="entry name" value="Glycos_transf_2"/>
    <property type="match status" value="1"/>
</dbReference>
<sequence>MNSAIVSICVLTYGDYMGLVRRCIESVQQHCPRTEYRLLVAANSPGPETRDYLETLHASGDIDTLICSEENVNKCPMMRRLFAEVQTEYIWWFDDDSWIENAETFSKWMDAARTASPETMMWGRVYYVSHEHEFCYGRDAVEWVRRAEWFAGKEPPSWQPGGKDVFEYEGRESGDGRWFFVAGGCWLIKTKAVRALDWPDRRLVKEGDDVYLSEALRQNGWQMQNMGPANGVAINDHGRRGIHRETGRIVEETKRTHPVEVVVVNWRRPDNVRRIVEAFRRQGRFCSVTVIDAADQPEYALPKDVLRMAHRHFVFGHNFGSFNRFVPCLGYMAPYTLFHDDDLLPGPNAVEHLLLCAAEYPHFSVMGEFGRHISPDGQELVHDRQRSPRRVLPVDFLVRSYFIRTANLKHIFLAAAALGIHRVECEDDLLMCMSIQRATKYPCVVTRDGGRDTSLAMEHLPEPHALWHRSDHFSRRADFIRAQMEAGWKPLQADAPGAMVNP</sequence>
<organism evidence="5 6">
    <name type="scientific">Chthoniobacter flavus Ellin428</name>
    <dbReference type="NCBI Taxonomy" id="497964"/>
    <lineage>
        <taxon>Bacteria</taxon>
        <taxon>Pseudomonadati</taxon>
        <taxon>Verrucomicrobiota</taxon>
        <taxon>Spartobacteria</taxon>
        <taxon>Chthoniobacterales</taxon>
        <taxon>Chthoniobacteraceae</taxon>
        <taxon>Chthoniobacter</taxon>
    </lineage>
</organism>
<keyword evidence="3 5" id="KW-0808">Transferase</keyword>
<dbReference type="CDD" id="cd00761">
    <property type="entry name" value="Glyco_tranf_GTA_type"/>
    <property type="match status" value="1"/>
</dbReference>
<dbReference type="GO" id="GO:0016757">
    <property type="term" value="F:glycosyltransferase activity"/>
    <property type="evidence" value="ECO:0007669"/>
    <property type="project" value="UniProtKB-KW"/>
</dbReference>
<reference evidence="5 6" key="1">
    <citation type="journal article" date="2011" name="J. Bacteriol.">
        <title>Genome sequence of Chthoniobacter flavus Ellin428, an aerobic heterotrophic soil bacterium.</title>
        <authorList>
            <person name="Kant R."/>
            <person name="van Passel M.W."/>
            <person name="Palva A."/>
            <person name="Lucas S."/>
            <person name="Lapidus A."/>
            <person name="Glavina Del Rio T."/>
            <person name="Dalin E."/>
            <person name="Tice H."/>
            <person name="Bruce D."/>
            <person name="Goodwin L."/>
            <person name="Pitluck S."/>
            <person name="Larimer F.W."/>
            <person name="Land M.L."/>
            <person name="Hauser L."/>
            <person name="Sangwan P."/>
            <person name="de Vos W.M."/>
            <person name="Janssen P.H."/>
            <person name="Smidt H."/>
        </authorList>
    </citation>
    <scope>NUCLEOTIDE SEQUENCE [LARGE SCALE GENOMIC DNA]</scope>
    <source>
        <strain evidence="5 6">Ellin428</strain>
    </source>
</reference>
<dbReference type="STRING" id="497964.CfE428DRAFT_4900"/>
<keyword evidence="2" id="KW-0328">Glycosyltransferase</keyword>
<dbReference type="eggNOG" id="COG1442">
    <property type="taxonomic scope" value="Bacteria"/>
</dbReference>
<dbReference type="InterPro" id="IPR001173">
    <property type="entry name" value="Glyco_trans_2-like"/>
</dbReference>
<evidence type="ECO:0000259" key="4">
    <source>
        <dbReference type="Pfam" id="PF00535"/>
    </source>
</evidence>
<dbReference type="PANTHER" id="PTHR43179">
    <property type="entry name" value="RHAMNOSYLTRANSFERASE WBBL"/>
    <property type="match status" value="1"/>
</dbReference>
<evidence type="ECO:0000313" key="6">
    <source>
        <dbReference type="Proteomes" id="UP000005824"/>
    </source>
</evidence>
<name>B4D7I5_9BACT</name>